<feature type="transmembrane region" description="Helical" evidence="1">
    <location>
        <begin position="6"/>
        <end position="27"/>
    </location>
</feature>
<dbReference type="Proteomes" id="UP000319848">
    <property type="component" value="Unassembled WGS sequence"/>
</dbReference>
<comment type="caution">
    <text evidence="2">The sequence shown here is derived from an EMBL/GenBank/DDBJ whole genome shotgun (WGS) entry which is preliminary data.</text>
</comment>
<feature type="transmembrane region" description="Helical" evidence="1">
    <location>
        <begin position="47"/>
        <end position="67"/>
    </location>
</feature>
<reference evidence="2 3" key="1">
    <citation type="journal article" date="2015" name="Stand. Genomic Sci.">
        <title>Genomic Encyclopedia of Bacterial and Archaeal Type Strains, Phase III: the genomes of soil and plant-associated and newly described type strains.</title>
        <authorList>
            <person name="Whitman W.B."/>
            <person name="Woyke T."/>
            <person name="Klenk H.P."/>
            <person name="Zhou Y."/>
            <person name="Lilburn T.G."/>
            <person name="Beck B.J."/>
            <person name="De Vos P."/>
            <person name="Vandamme P."/>
            <person name="Eisen J.A."/>
            <person name="Garrity G."/>
            <person name="Hugenholtz P."/>
            <person name="Kyrpides N.C."/>
        </authorList>
    </citation>
    <scope>NUCLEOTIDE SEQUENCE [LARGE SCALE GENOMIC DNA]</scope>
    <source>
        <strain evidence="2 3">CGMCC 1.7270</strain>
    </source>
</reference>
<evidence type="ECO:0000256" key="1">
    <source>
        <dbReference type="SAM" id="Phobius"/>
    </source>
</evidence>
<sequence length="186" mass="21739">MFSIYGVLSNLFLGFGLYNLLFLFLGFTGFRKNNFYREFDKSAIKTLLLLGLTYLAFYGYDTLLIFIDADTTNKTTYLQRLNGPYAFALFAQQFLYIIFSLAFLIPYVKRFFPLRLLFGLGLMLNFEKFTIIVTSLHRDYLPSSWTMYSTLTGSIAMDWLLSMVFFVGLSFIPYFFGLRKQSVRNM</sequence>
<dbReference type="EMBL" id="VLKQ01000011">
    <property type="protein sequence ID" value="TWI10147.1"/>
    <property type="molecule type" value="Genomic_DNA"/>
</dbReference>
<keyword evidence="1" id="KW-1133">Transmembrane helix</keyword>
<gene>
    <name evidence="2" type="ORF">IP98_02364</name>
</gene>
<proteinExistence type="predicted"/>
<keyword evidence="3" id="KW-1185">Reference proteome</keyword>
<evidence type="ECO:0000313" key="3">
    <source>
        <dbReference type="Proteomes" id="UP000319848"/>
    </source>
</evidence>
<dbReference type="RefSeq" id="WP_023569996.1">
    <property type="nucleotide sequence ID" value="NZ_AVBI01000012.1"/>
</dbReference>
<dbReference type="OrthoDB" id="1357554at2"/>
<organism evidence="2 3">
    <name type="scientific">Flavobacterium cauense R2A-7</name>
    <dbReference type="NCBI Taxonomy" id="1341154"/>
    <lineage>
        <taxon>Bacteria</taxon>
        <taxon>Pseudomonadati</taxon>
        <taxon>Bacteroidota</taxon>
        <taxon>Flavobacteriia</taxon>
        <taxon>Flavobacteriales</taxon>
        <taxon>Flavobacteriaceae</taxon>
        <taxon>Flavobacterium</taxon>
    </lineage>
</organism>
<feature type="transmembrane region" description="Helical" evidence="1">
    <location>
        <begin position="87"/>
        <end position="105"/>
    </location>
</feature>
<name>V6S1H1_9FLAO</name>
<dbReference type="AlphaFoldDB" id="V6S1H1"/>
<feature type="transmembrane region" description="Helical" evidence="1">
    <location>
        <begin position="156"/>
        <end position="176"/>
    </location>
</feature>
<evidence type="ECO:0000313" key="2">
    <source>
        <dbReference type="EMBL" id="TWI10147.1"/>
    </source>
</evidence>
<dbReference type="STRING" id="1341154.FCR2A7T_08290"/>
<keyword evidence="1" id="KW-0812">Transmembrane</keyword>
<accession>V6S1H1</accession>
<feature type="transmembrane region" description="Helical" evidence="1">
    <location>
        <begin position="117"/>
        <end position="136"/>
    </location>
</feature>
<protein>
    <submittedName>
        <fullName evidence="2">Molybdopterin-containing oxidoreductase family membrane subunit</fullName>
    </submittedName>
</protein>
<keyword evidence="1" id="KW-0472">Membrane</keyword>